<gene>
    <name evidence="1" type="ORF">AN168_08910</name>
</gene>
<name>A0A837NSI4_VIBSP</name>
<dbReference type="AlphaFoldDB" id="A0A837NSI4"/>
<protein>
    <submittedName>
        <fullName evidence="1">Uncharacterized protein</fullName>
    </submittedName>
</protein>
<proteinExistence type="predicted"/>
<accession>A0A837NSI4</accession>
<dbReference type="RefSeq" id="WP_054546849.1">
    <property type="nucleotide sequence ID" value="NZ_LIZK01000003.1"/>
</dbReference>
<dbReference type="EMBL" id="LIZK01000003">
    <property type="protein sequence ID" value="KPL94628.1"/>
    <property type="molecule type" value="Genomic_DNA"/>
</dbReference>
<comment type="caution">
    <text evidence="1">The sequence shown here is derived from an EMBL/GenBank/DDBJ whole genome shotgun (WGS) entry which is preliminary data.</text>
</comment>
<dbReference type="Proteomes" id="UP000050463">
    <property type="component" value="Unassembled WGS sequence"/>
</dbReference>
<reference evidence="1 2" key="1">
    <citation type="submission" date="2015-08" db="EMBL/GenBank/DDBJ databases">
        <title>Draft Genome Sequence of Vibrio splendidus UCD-SED7.</title>
        <authorList>
            <person name="Lee R.D."/>
            <person name="Lang J.M."/>
            <person name="Coil D.A."/>
            <person name="Jospin G."/>
            <person name="Eisen J.A."/>
        </authorList>
    </citation>
    <scope>NUCLEOTIDE SEQUENCE [LARGE SCALE GENOMIC DNA]</scope>
    <source>
        <strain evidence="1 2">UCD-SED7</strain>
    </source>
</reference>
<sequence length="207" mass="24144">MELLILTGKKFTALYPQTKRKVELLDKDIFDRIQKWKMFSAVGALELNDYFGNKISYKGIKYKGSPESVYWLYFQPFFDHEIPKLLSEVEETCHKKGLEPDIYVEEASDFLKVMIRRLWHEIAKTDQGLKGNGFPKDADLKDISGTIEFYNKKLDAELEAILFCENTTNLQIEPAKEDLVDLKPNFFGLGVNLNAVYRRLKSWQKNM</sequence>
<evidence type="ECO:0000313" key="2">
    <source>
        <dbReference type="Proteomes" id="UP000050463"/>
    </source>
</evidence>
<evidence type="ECO:0000313" key="1">
    <source>
        <dbReference type="EMBL" id="KPL94628.1"/>
    </source>
</evidence>
<organism evidence="1 2">
    <name type="scientific">Vibrio splendidus</name>
    <dbReference type="NCBI Taxonomy" id="29497"/>
    <lineage>
        <taxon>Bacteria</taxon>
        <taxon>Pseudomonadati</taxon>
        <taxon>Pseudomonadota</taxon>
        <taxon>Gammaproteobacteria</taxon>
        <taxon>Vibrionales</taxon>
        <taxon>Vibrionaceae</taxon>
        <taxon>Vibrio</taxon>
    </lineage>
</organism>